<feature type="transmembrane region" description="Helical" evidence="1">
    <location>
        <begin position="187"/>
        <end position="208"/>
    </location>
</feature>
<feature type="transmembrane region" description="Helical" evidence="1">
    <location>
        <begin position="134"/>
        <end position="151"/>
    </location>
</feature>
<comment type="caution">
    <text evidence="2">The sequence shown here is derived from an EMBL/GenBank/DDBJ whole genome shotgun (WGS) entry which is preliminary data.</text>
</comment>
<accession>A0ABT1S419</accession>
<feature type="transmembrane region" description="Helical" evidence="1">
    <location>
        <begin position="282"/>
        <end position="301"/>
    </location>
</feature>
<keyword evidence="3" id="KW-1185">Reference proteome</keyword>
<protein>
    <recommendedName>
        <fullName evidence="4">Glycosyltransferase RgtA/B/C/D-like domain-containing protein</fullName>
    </recommendedName>
</protein>
<keyword evidence="1" id="KW-0812">Transmembrane</keyword>
<dbReference type="EMBL" id="JANFZH010000064">
    <property type="protein sequence ID" value="MCQ4841688.1"/>
    <property type="molecule type" value="Genomic_DNA"/>
</dbReference>
<organism evidence="2 3">
    <name type="scientific">Neglectibacter timonensis</name>
    <dbReference type="NCBI Taxonomy" id="1776382"/>
    <lineage>
        <taxon>Bacteria</taxon>
        <taxon>Bacillati</taxon>
        <taxon>Bacillota</taxon>
        <taxon>Clostridia</taxon>
        <taxon>Eubacteriales</taxon>
        <taxon>Oscillospiraceae</taxon>
        <taxon>Neglectibacter</taxon>
    </lineage>
</organism>
<feature type="transmembrane region" description="Helical" evidence="1">
    <location>
        <begin position="215"/>
        <end position="230"/>
    </location>
</feature>
<feature type="transmembrane region" description="Helical" evidence="1">
    <location>
        <begin position="381"/>
        <end position="402"/>
    </location>
</feature>
<dbReference type="Proteomes" id="UP001524473">
    <property type="component" value="Unassembled WGS sequence"/>
</dbReference>
<sequence length="579" mass="65095">MITALRILLLLLSMLGFLALLAEKFGVRIEFAPAVVCAGFSSVLLLAGYFNLLPFAAGALWLTGIALLLLFGKKAFFHRRRNCAVVLVWAAVLGWFALLMKNAHFVEYDNFSHWATVVKAMLLGNRMPNFMDEIITFQSYPLGSSVFVYYVCRIIGTSDGCQLFAQILMIVSFLTALLVFAEKAKMAAAVLLVPLFTVSSLVMGVSFLSLHVDTLMPLAGVALFCMAATAEGESGVRQAVWAAMPLCIFLVNVKNSGIFFVVVYWVYWLIQNRASLVSRRKTTLLFAGCSVLAPLASMLLWKRHVALVFPAGAATKHSMSLAWFSSALGEKTPADMRGIGLSLLERVFSWQDPSLWILLAATVLLLLVLVQKLLKRESPRVPVLSIAAVWGTWLVYLLSLYGMYLFSMPLKEAVVLASFDKYMSSVNIFILGVAVIQTLRYWAADRIFWSLAVACVCLFPLYPFRENLPRLVIRQDYESTGRCQYQKFLRENRVESGKSYFVYRSEDDSGYLFNLTRYELWSSHVNVTSGEAGLAQYRDLFPRYDYLLVWNQDEHIQNYLREAGLQEYISDKPAAIPMK</sequence>
<feature type="transmembrane region" description="Helical" evidence="1">
    <location>
        <begin position="242"/>
        <end position="270"/>
    </location>
</feature>
<name>A0ABT1S419_9FIRM</name>
<feature type="transmembrane region" description="Helical" evidence="1">
    <location>
        <begin position="355"/>
        <end position="374"/>
    </location>
</feature>
<feature type="transmembrane region" description="Helical" evidence="1">
    <location>
        <begin position="83"/>
        <end position="100"/>
    </location>
</feature>
<reference evidence="2 3" key="1">
    <citation type="submission" date="2022-06" db="EMBL/GenBank/DDBJ databases">
        <title>Isolation of gut microbiota from human fecal samples.</title>
        <authorList>
            <person name="Pamer E.G."/>
            <person name="Barat B."/>
            <person name="Waligurski E."/>
            <person name="Medina S."/>
            <person name="Paddock L."/>
            <person name="Mostad J."/>
        </authorList>
    </citation>
    <scope>NUCLEOTIDE SEQUENCE [LARGE SCALE GENOMIC DNA]</scope>
    <source>
        <strain evidence="2 3">DFI.9.73</strain>
    </source>
</reference>
<feature type="transmembrane region" description="Helical" evidence="1">
    <location>
        <begin position="422"/>
        <end position="442"/>
    </location>
</feature>
<dbReference type="RefSeq" id="WP_256192408.1">
    <property type="nucleotide sequence ID" value="NZ_CAJKKG010000097.1"/>
</dbReference>
<feature type="transmembrane region" description="Helical" evidence="1">
    <location>
        <begin position="163"/>
        <end position="181"/>
    </location>
</feature>
<evidence type="ECO:0000313" key="2">
    <source>
        <dbReference type="EMBL" id="MCQ4841688.1"/>
    </source>
</evidence>
<keyword evidence="1" id="KW-1133">Transmembrane helix</keyword>
<evidence type="ECO:0008006" key="4">
    <source>
        <dbReference type="Google" id="ProtNLM"/>
    </source>
</evidence>
<proteinExistence type="predicted"/>
<gene>
    <name evidence="2" type="ORF">NE695_17390</name>
</gene>
<evidence type="ECO:0000313" key="3">
    <source>
        <dbReference type="Proteomes" id="UP001524473"/>
    </source>
</evidence>
<feature type="transmembrane region" description="Helical" evidence="1">
    <location>
        <begin position="46"/>
        <end position="71"/>
    </location>
</feature>
<keyword evidence="1" id="KW-0472">Membrane</keyword>
<feature type="transmembrane region" description="Helical" evidence="1">
    <location>
        <begin position="447"/>
        <end position="464"/>
    </location>
</feature>
<evidence type="ECO:0000256" key="1">
    <source>
        <dbReference type="SAM" id="Phobius"/>
    </source>
</evidence>